<feature type="transmembrane region" description="Helical" evidence="1">
    <location>
        <begin position="35"/>
        <end position="57"/>
    </location>
</feature>
<organism evidence="2 3">
    <name type="scientific">Curtobacterium luteum</name>
    <dbReference type="NCBI Taxonomy" id="33881"/>
    <lineage>
        <taxon>Bacteria</taxon>
        <taxon>Bacillati</taxon>
        <taxon>Actinomycetota</taxon>
        <taxon>Actinomycetes</taxon>
        <taxon>Micrococcales</taxon>
        <taxon>Microbacteriaceae</taxon>
        <taxon>Curtobacterium</taxon>
    </lineage>
</organism>
<protein>
    <submittedName>
        <fullName evidence="2">Membrane protein</fullName>
    </submittedName>
</protein>
<feature type="transmembrane region" description="Helical" evidence="1">
    <location>
        <begin position="6"/>
        <end position="28"/>
    </location>
</feature>
<keyword evidence="1" id="KW-1133">Transmembrane helix</keyword>
<evidence type="ECO:0000256" key="1">
    <source>
        <dbReference type="SAM" id="Phobius"/>
    </source>
</evidence>
<sequence>MIEWFMWVQLVVAVVAGLFAVVVGFVGWKPNDYTVGSLVLVELLLLAQGVISLVLPAVGSPPRGNALEFGVYAVSVLLVPPAAIVWALIDRTRWSTVVLGAGAFTVAVMVYRMYQIWFALT</sequence>
<dbReference type="PATRIC" id="fig|33881.3.peg.3036"/>
<dbReference type="Proteomes" id="UP000078252">
    <property type="component" value="Unassembled WGS sequence"/>
</dbReference>
<reference evidence="2 3" key="1">
    <citation type="journal article" date="2016" name="Front. Microbiol.">
        <title>Genomic Resource of Rice Seed Associated Bacteria.</title>
        <authorList>
            <person name="Midha S."/>
            <person name="Bansal K."/>
            <person name="Sharma S."/>
            <person name="Kumar N."/>
            <person name="Patil P.P."/>
            <person name="Chaudhry V."/>
            <person name="Patil P.B."/>
        </authorList>
    </citation>
    <scope>NUCLEOTIDE SEQUENCE [LARGE SCALE GENOMIC DNA]</scope>
    <source>
        <strain evidence="2 3">NS184</strain>
    </source>
</reference>
<dbReference type="RefSeq" id="WP_058726531.1">
    <property type="nucleotide sequence ID" value="NZ_LDQC01000076.1"/>
</dbReference>
<keyword evidence="1" id="KW-0812">Transmembrane</keyword>
<dbReference type="EMBL" id="LDQC01000076">
    <property type="protein sequence ID" value="KTR03801.1"/>
    <property type="molecule type" value="Genomic_DNA"/>
</dbReference>
<evidence type="ECO:0000313" key="2">
    <source>
        <dbReference type="EMBL" id="KTR03801.1"/>
    </source>
</evidence>
<dbReference type="STRING" id="33881.NS184_13115"/>
<accession>A0A175RK77</accession>
<feature type="transmembrane region" description="Helical" evidence="1">
    <location>
        <begin position="96"/>
        <end position="114"/>
    </location>
</feature>
<proteinExistence type="predicted"/>
<dbReference type="AlphaFoldDB" id="A0A175RK77"/>
<keyword evidence="1" id="KW-0472">Membrane</keyword>
<gene>
    <name evidence="2" type="ORF">NS184_13115</name>
</gene>
<dbReference type="OrthoDB" id="5197832at2"/>
<feature type="transmembrane region" description="Helical" evidence="1">
    <location>
        <begin position="69"/>
        <end position="89"/>
    </location>
</feature>
<evidence type="ECO:0000313" key="3">
    <source>
        <dbReference type="Proteomes" id="UP000078252"/>
    </source>
</evidence>
<comment type="caution">
    <text evidence="2">The sequence shown here is derived from an EMBL/GenBank/DDBJ whole genome shotgun (WGS) entry which is preliminary data.</text>
</comment>
<name>A0A175RK77_9MICO</name>